<dbReference type="EMBL" id="CAESGF010000043">
    <property type="protein sequence ID" value="CAB4365720.1"/>
    <property type="molecule type" value="Genomic_DNA"/>
</dbReference>
<reference evidence="3" key="1">
    <citation type="submission" date="2020-05" db="EMBL/GenBank/DDBJ databases">
        <authorList>
            <person name="Chiriac C."/>
            <person name="Salcher M."/>
            <person name="Ghai R."/>
            <person name="Kavagutti S V."/>
        </authorList>
    </citation>
    <scope>NUCLEOTIDE SEQUENCE</scope>
</reference>
<keyword evidence="2" id="KW-0472">Membrane</keyword>
<feature type="transmembrane region" description="Helical" evidence="2">
    <location>
        <begin position="77"/>
        <end position="97"/>
    </location>
</feature>
<dbReference type="EMBL" id="CAEZYF010000040">
    <property type="protein sequence ID" value="CAB4749776.1"/>
    <property type="molecule type" value="Genomic_DNA"/>
</dbReference>
<dbReference type="EMBL" id="CAFBIY010000093">
    <property type="protein sequence ID" value="CAB4851732.1"/>
    <property type="molecule type" value="Genomic_DNA"/>
</dbReference>
<sequence length="218" mass="21198">MSACTNCGRELQIGAVACGVCGAAVHGSALPPPHAAPPPPAPAYGAAPPPAAGYAPAPAVGYAPLPPAAAPTGKPKWLVPVVVVLVLAIGGGIAFMLSSGDDPKSTLGDTKTTEASVTDDTATADTTNSSDTLPVLTTKPTTGGGGTGTGYTPELRDVFVSSCTQPSASEALCGCVYDAIAATIPFDEFIAMSNATDGGASVLSDPRLVSAITACAGG</sequence>
<evidence type="ECO:0000256" key="2">
    <source>
        <dbReference type="SAM" id="Phobius"/>
    </source>
</evidence>
<evidence type="ECO:0000313" key="7">
    <source>
        <dbReference type="EMBL" id="CAB4958387.1"/>
    </source>
</evidence>
<dbReference type="EMBL" id="CAFBMT010000038">
    <property type="protein sequence ID" value="CAB4958387.1"/>
    <property type="molecule type" value="Genomic_DNA"/>
</dbReference>
<evidence type="ECO:0000313" key="3">
    <source>
        <dbReference type="EMBL" id="CAB4365720.1"/>
    </source>
</evidence>
<dbReference type="EMBL" id="CAFAAV010000119">
    <property type="protein sequence ID" value="CAB4824266.1"/>
    <property type="molecule type" value="Genomic_DNA"/>
</dbReference>
<keyword evidence="2" id="KW-1133">Transmembrane helix</keyword>
<feature type="region of interest" description="Disordered" evidence="1">
    <location>
        <begin position="100"/>
        <end position="149"/>
    </location>
</feature>
<name>A0A6J6ABZ7_9ZZZZ</name>
<proteinExistence type="predicted"/>
<feature type="compositionally biased region" description="Low complexity" evidence="1">
    <location>
        <begin position="113"/>
        <end position="141"/>
    </location>
</feature>
<evidence type="ECO:0000256" key="1">
    <source>
        <dbReference type="SAM" id="MobiDB-lite"/>
    </source>
</evidence>
<accession>A0A6J6ABZ7</accession>
<evidence type="ECO:0000313" key="5">
    <source>
        <dbReference type="EMBL" id="CAB4824266.1"/>
    </source>
</evidence>
<dbReference type="AlphaFoldDB" id="A0A6J6ABZ7"/>
<evidence type="ECO:0000313" key="4">
    <source>
        <dbReference type="EMBL" id="CAB4749776.1"/>
    </source>
</evidence>
<evidence type="ECO:0000313" key="8">
    <source>
        <dbReference type="EMBL" id="CAB5012909.1"/>
    </source>
</evidence>
<gene>
    <name evidence="4" type="ORF">UFOPK2656_03471</name>
    <name evidence="5" type="ORF">UFOPK3099_01574</name>
    <name evidence="6" type="ORF">UFOPK3267_01684</name>
    <name evidence="7" type="ORF">UFOPK3651_03344</name>
    <name evidence="8" type="ORF">UFOPK3931_02915</name>
    <name evidence="3" type="ORF">UFOPK4189_03462</name>
</gene>
<keyword evidence="2" id="KW-0812">Transmembrane</keyword>
<evidence type="ECO:0000313" key="6">
    <source>
        <dbReference type="EMBL" id="CAB4851732.1"/>
    </source>
</evidence>
<protein>
    <submittedName>
        <fullName evidence="3">Unannotated protein</fullName>
    </submittedName>
</protein>
<organism evidence="3">
    <name type="scientific">freshwater metagenome</name>
    <dbReference type="NCBI Taxonomy" id="449393"/>
    <lineage>
        <taxon>unclassified sequences</taxon>
        <taxon>metagenomes</taxon>
        <taxon>ecological metagenomes</taxon>
    </lineage>
</organism>
<dbReference type="EMBL" id="CAFBOL010000117">
    <property type="protein sequence ID" value="CAB5012909.1"/>
    <property type="molecule type" value="Genomic_DNA"/>
</dbReference>